<keyword evidence="2" id="KW-1185">Reference proteome</keyword>
<gene>
    <name evidence="3" type="primary">C3H3orf85</name>
</gene>
<evidence type="ECO:0000313" key="2">
    <source>
        <dbReference type="Proteomes" id="UP001652642"/>
    </source>
</evidence>
<evidence type="ECO:0000256" key="1">
    <source>
        <dbReference type="SAM" id="SignalP"/>
    </source>
</evidence>
<sequence length="115" mass="13201">MTTTMLQFTLCILLLTGALGLPFFSEEEANQFLSLKRQTPYLDYLQLTSSQSTLGEQVSEAWTTLKNTGQYYMDLGYSVFSTNTARDHINSYMDMLQQPRAHLKKQRRKPAEIGH</sequence>
<evidence type="ECO:0000313" key="3">
    <source>
        <dbReference type="RefSeq" id="XP_072850038.1"/>
    </source>
</evidence>
<feature type="signal peptide" evidence="1">
    <location>
        <begin position="1"/>
        <end position="20"/>
    </location>
</feature>
<proteinExistence type="predicted"/>
<feature type="chain" id="PRO_5046963305" evidence="1">
    <location>
        <begin position="21"/>
        <end position="115"/>
    </location>
</feature>
<dbReference type="RefSeq" id="XP_072850038.1">
    <property type="nucleotide sequence ID" value="XM_072993937.1"/>
</dbReference>
<reference evidence="3" key="1">
    <citation type="submission" date="2025-08" db="UniProtKB">
        <authorList>
            <consortium name="RefSeq"/>
        </authorList>
    </citation>
    <scope>IDENTIFICATION</scope>
</reference>
<dbReference type="Proteomes" id="UP001652642">
    <property type="component" value="Chromosome 3"/>
</dbReference>
<dbReference type="GeneID" id="140705621"/>
<keyword evidence="1" id="KW-0732">Signal</keyword>
<protein>
    <submittedName>
        <fullName evidence="3">Uncharacterized protein C3orf85 homolog</fullName>
    </submittedName>
</protein>
<name>A0ABM5FXB0_9SAUR</name>
<organism evidence="2 3">
    <name type="scientific">Pogona vitticeps</name>
    <name type="common">central bearded dragon</name>
    <dbReference type="NCBI Taxonomy" id="103695"/>
    <lineage>
        <taxon>Eukaryota</taxon>
        <taxon>Metazoa</taxon>
        <taxon>Chordata</taxon>
        <taxon>Craniata</taxon>
        <taxon>Vertebrata</taxon>
        <taxon>Euteleostomi</taxon>
        <taxon>Lepidosauria</taxon>
        <taxon>Squamata</taxon>
        <taxon>Bifurcata</taxon>
        <taxon>Unidentata</taxon>
        <taxon>Episquamata</taxon>
        <taxon>Toxicofera</taxon>
        <taxon>Iguania</taxon>
        <taxon>Acrodonta</taxon>
        <taxon>Agamidae</taxon>
        <taxon>Amphibolurinae</taxon>
        <taxon>Pogona</taxon>
    </lineage>
</organism>
<accession>A0ABM5FXB0</accession>